<keyword evidence="5" id="KW-0862">Zinc</keyword>
<keyword evidence="2" id="KW-0479">Metal-binding</keyword>
<evidence type="ECO:0000313" key="11">
    <source>
        <dbReference type="Proteomes" id="UP000575029"/>
    </source>
</evidence>
<evidence type="ECO:0000256" key="2">
    <source>
        <dbReference type="ARBA" id="ARBA00022723"/>
    </source>
</evidence>
<evidence type="ECO:0000256" key="6">
    <source>
        <dbReference type="ARBA" id="ARBA00023015"/>
    </source>
</evidence>
<protein>
    <submittedName>
        <fullName evidence="10">ZEP1 protein</fullName>
    </submittedName>
</protein>
<feature type="region of interest" description="Disordered" evidence="9">
    <location>
        <begin position="398"/>
        <end position="420"/>
    </location>
</feature>
<keyword evidence="8" id="KW-0539">Nucleus</keyword>
<evidence type="ECO:0000256" key="1">
    <source>
        <dbReference type="ARBA" id="ARBA00004123"/>
    </source>
</evidence>
<dbReference type="GO" id="GO:0000978">
    <property type="term" value="F:RNA polymerase II cis-regulatory region sequence-specific DNA binding"/>
    <property type="evidence" value="ECO:0007669"/>
    <property type="project" value="TreeGrafter"/>
</dbReference>
<dbReference type="GO" id="GO:0005634">
    <property type="term" value="C:nucleus"/>
    <property type="evidence" value="ECO:0007669"/>
    <property type="project" value="UniProtKB-SubCell"/>
</dbReference>
<keyword evidence="7" id="KW-0804">Transcription</keyword>
<accession>A0A7K6E6M2</accession>
<sequence length="420" mass="43083">EKQRVGYDRSGYDVEESDGGDEDENDNEDDDEDSQAESVLSTTPSVTASPQHHPSRHSLQDATSTDDDIRLPDCFTGAHSDSMDGLPKALLTKMTVLSTVQSVSRTSRSPAESTQQEAHDGKAQERGVGPCGAGAALTDIAPASPGHQMSVDYPDPERSLGHSLIPTAALTKVGITPSISSPSSPAEHSMQTTALSPYTEIPEERPAAEPRAPQTHLFSHLPLHSQRQAKAPYGMVPVGGIQVVPAGLATYSTFVPIQAGPVQFTIPAVSVIHRTTSALETGGAAAGSTANPVGVAEVNSVVPCIPIGQVSVPGIQGLSTPNLQPLPPLGMETVNILGLANTNIAPQMRPPGLTLNAVGLQVLAAGAAPQGTPSPQGHLPGLQILNIALPTLIPSVSPAGAEGHGASEAPSTGSKAGEVQ</sequence>
<evidence type="ECO:0000256" key="9">
    <source>
        <dbReference type="SAM" id="MobiDB-lite"/>
    </source>
</evidence>
<proteinExistence type="predicted"/>
<feature type="compositionally biased region" description="Polar residues" evidence="9">
    <location>
        <begin position="36"/>
        <end position="52"/>
    </location>
</feature>
<evidence type="ECO:0000256" key="7">
    <source>
        <dbReference type="ARBA" id="ARBA00023163"/>
    </source>
</evidence>
<evidence type="ECO:0000256" key="3">
    <source>
        <dbReference type="ARBA" id="ARBA00022737"/>
    </source>
</evidence>
<evidence type="ECO:0000256" key="5">
    <source>
        <dbReference type="ARBA" id="ARBA00022833"/>
    </source>
</evidence>
<dbReference type="PANTHER" id="PTHR45944:SF3">
    <property type="entry name" value="ZINC FINGER PROTEIN 40"/>
    <property type="match status" value="1"/>
</dbReference>
<dbReference type="GO" id="GO:0000981">
    <property type="term" value="F:DNA-binding transcription factor activity, RNA polymerase II-specific"/>
    <property type="evidence" value="ECO:0007669"/>
    <property type="project" value="TreeGrafter"/>
</dbReference>
<evidence type="ECO:0000256" key="8">
    <source>
        <dbReference type="ARBA" id="ARBA00023242"/>
    </source>
</evidence>
<dbReference type="EMBL" id="VZRM01002375">
    <property type="protein sequence ID" value="NWV33998.1"/>
    <property type="molecule type" value="Genomic_DNA"/>
</dbReference>
<keyword evidence="4" id="KW-0863">Zinc-finger</keyword>
<dbReference type="Proteomes" id="UP000575029">
    <property type="component" value="Unassembled WGS sequence"/>
</dbReference>
<keyword evidence="3" id="KW-0677">Repeat</keyword>
<organism evidence="10 11">
    <name type="scientific">Grantiella picta</name>
    <dbReference type="NCBI Taxonomy" id="266360"/>
    <lineage>
        <taxon>Eukaryota</taxon>
        <taxon>Metazoa</taxon>
        <taxon>Chordata</taxon>
        <taxon>Craniata</taxon>
        <taxon>Vertebrata</taxon>
        <taxon>Euteleostomi</taxon>
        <taxon>Archelosauria</taxon>
        <taxon>Archosauria</taxon>
        <taxon>Dinosauria</taxon>
        <taxon>Saurischia</taxon>
        <taxon>Theropoda</taxon>
        <taxon>Coelurosauria</taxon>
        <taxon>Aves</taxon>
        <taxon>Neognathae</taxon>
        <taxon>Neoaves</taxon>
        <taxon>Telluraves</taxon>
        <taxon>Australaves</taxon>
        <taxon>Passeriformes</taxon>
        <taxon>Meliphagoidea</taxon>
        <taxon>Meliphagidae</taxon>
        <taxon>Grantiella</taxon>
    </lineage>
</organism>
<dbReference type="PANTHER" id="PTHR45944">
    <property type="entry name" value="SCHNURRI, ISOFORM F"/>
    <property type="match status" value="1"/>
</dbReference>
<feature type="region of interest" description="Disordered" evidence="9">
    <location>
        <begin position="101"/>
        <end position="129"/>
    </location>
</feature>
<gene>
    <name evidence="10" type="primary">Hivep1</name>
    <name evidence="10" type="ORF">GRAPIC_R13213</name>
</gene>
<keyword evidence="11" id="KW-1185">Reference proteome</keyword>
<reference evidence="10 11" key="1">
    <citation type="submission" date="2019-09" db="EMBL/GenBank/DDBJ databases">
        <title>Bird 10,000 Genomes (B10K) Project - Family phase.</title>
        <authorList>
            <person name="Zhang G."/>
        </authorList>
    </citation>
    <scope>NUCLEOTIDE SEQUENCE [LARGE SCALE GENOMIC DNA]</scope>
    <source>
        <strain evidence="10">B10K-DU-029-50</strain>
        <tissue evidence="10">Heart</tissue>
    </source>
</reference>
<comment type="subcellular location">
    <subcellularLocation>
        <location evidence="1">Nucleus</location>
    </subcellularLocation>
</comment>
<feature type="non-terminal residue" evidence="10">
    <location>
        <position position="1"/>
    </location>
</feature>
<comment type="caution">
    <text evidence="10">The sequence shown here is derived from an EMBL/GenBank/DDBJ whole genome shotgun (WGS) entry which is preliminary data.</text>
</comment>
<feature type="non-terminal residue" evidence="10">
    <location>
        <position position="420"/>
    </location>
</feature>
<feature type="region of interest" description="Disordered" evidence="9">
    <location>
        <begin position="1"/>
        <end position="83"/>
    </location>
</feature>
<feature type="compositionally biased region" description="Basic and acidic residues" evidence="9">
    <location>
        <begin position="1"/>
        <end position="12"/>
    </location>
</feature>
<name>A0A7K6E6M2_9PASS</name>
<dbReference type="AlphaFoldDB" id="A0A7K6E6M2"/>
<feature type="compositionally biased region" description="Acidic residues" evidence="9">
    <location>
        <begin position="13"/>
        <end position="35"/>
    </location>
</feature>
<evidence type="ECO:0000313" key="10">
    <source>
        <dbReference type="EMBL" id="NWV33998.1"/>
    </source>
</evidence>
<keyword evidence="6" id="KW-0805">Transcription regulation</keyword>
<dbReference type="GO" id="GO:0008270">
    <property type="term" value="F:zinc ion binding"/>
    <property type="evidence" value="ECO:0007669"/>
    <property type="project" value="UniProtKB-KW"/>
</dbReference>
<evidence type="ECO:0000256" key="4">
    <source>
        <dbReference type="ARBA" id="ARBA00022771"/>
    </source>
</evidence>
<dbReference type="InterPro" id="IPR051969">
    <property type="entry name" value="Zinc-finger_DNA-bd_regulators"/>
</dbReference>